<gene>
    <name evidence="8" type="ORF">CRM94_25490</name>
    <name evidence="7" type="ORF">DM48_7399</name>
</gene>
<feature type="transmembrane region" description="Helical" evidence="5">
    <location>
        <begin position="321"/>
        <end position="341"/>
    </location>
</feature>
<feature type="transmembrane region" description="Helical" evidence="5">
    <location>
        <begin position="181"/>
        <end position="199"/>
    </location>
</feature>
<dbReference type="AlphaFoldDB" id="A0A095HC21"/>
<evidence type="ECO:0000313" key="9">
    <source>
        <dbReference type="Proteomes" id="UP000029590"/>
    </source>
</evidence>
<feature type="transmembrane region" description="Helical" evidence="5">
    <location>
        <begin position="290"/>
        <end position="314"/>
    </location>
</feature>
<accession>A0A095HC21</accession>
<comment type="subcellular location">
    <subcellularLocation>
        <location evidence="1">Membrane</location>
        <topology evidence="1">Multi-pass membrane protein</topology>
    </subcellularLocation>
</comment>
<feature type="transmembrane region" description="Helical" evidence="5">
    <location>
        <begin position="118"/>
        <end position="137"/>
    </location>
</feature>
<reference evidence="8" key="2">
    <citation type="submission" date="2017-09" db="EMBL/GenBank/DDBJ databases">
        <title>FDA dAtabase for Regulatory Grade micrObial Sequences (FDA-ARGOS): Supporting development and validation of Infectious Disease Dx tests.</title>
        <authorList>
            <person name="Minogue T."/>
            <person name="Wolcott M."/>
            <person name="Wasieloski L."/>
            <person name="Aguilar W."/>
            <person name="Moore D."/>
            <person name="Tallon L.J."/>
            <person name="Sadzewicz L."/>
            <person name="Ott S."/>
            <person name="Zhao X."/>
            <person name="Nagaraj S."/>
            <person name="Vavikolanu K."/>
            <person name="Aluvathingal J."/>
            <person name="Nadendla S."/>
            <person name="Sichtig H."/>
        </authorList>
    </citation>
    <scope>NUCLEOTIDE SEQUENCE</scope>
    <source>
        <strain evidence="8">FDAARGOS_390</strain>
    </source>
</reference>
<evidence type="ECO:0000256" key="4">
    <source>
        <dbReference type="ARBA" id="ARBA00023136"/>
    </source>
</evidence>
<reference evidence="7 9" key="1">
    <citation type="submission" date="2014-04" db="EMBL/GenBank/DDBJ databases">
        <authorList>
            <person name="Bishop-Lilly K.A."/>
            <person name="Broomall S.M."/>
            <person name="Chain P.S."/>
            <person name="Chertkov O."/>
            <person name="Coyne S.R."/>
            <person name="Daligault H.E."/>
            <person name="Davenport K.W."/>
            <person name="Erkkila T."/>
            <person name="Frey K.G."/>
            <person name="Gibbons H.S."/>
            <person name="Gu W."/>
            <person name="Jaissle J."/>
            <person name="Johnson S.L."/>
            <person name="Koroleva G.I."/>
            <person name="Ladner J.T."/>
            <person name="Lo C.-C."/>
            <person name="Minogue T.D."/>
            <person name="Munk C."/>
            <person name="Palacios G.F."/>
            <person name="Redden C.L."/>
            <person name="Rosenzweig C.N."/>
            <person name="Scholz M.B."/>
            <person name="Teshima H."/>
            <person name="Xu Y."/>
        </authorList>
    </citation>
    <scope>NUCLEOTIDE SEQUENCE [LARGE SCALE GENOMIC DNA]</scope>
    <source>
        <strain evidence="9">gladioli</strain>
        <strain evidence="7">Gladioli</strain>
    </source>
</reference>
<proteinExistence type="predicted"/>
<keyword evidence="4 5" id="KW-0472">Membrane</keyword>
<evidence type="ECO:0000256" key="3">
    <source>
        <dbReference type="ARBA" id="ARBA00022989"/>
    </source>
</evidence>
<feature type="transmembrane region" description="Helical" evidence="5">
    <location>
        <begin position="412"/>
        <end position="432"/>
    </location>
</feature>
<dbReference type="EMBL" id="JPGG01000017">
    <property type="protein sequence ID" value="KGC11084.1"/>
    <property type="molecule type" value="Genomic_DNA"/>
</dbReference>
<feature type="transmembrane region" description="Helical" evidence="5">
    <location>
        <begin position="347"/>
        <end position="365"/>
    </location>
</feature>
<dbReference type="InterPro" id="IPR020846">
    <property type="entry name" value="MFS_dom"/>
</dbReference>
<dbReference type="PANTHER" id="PTHR23508:SF10">
    <property type="entry name" value="CARBOXYLIC ACID TRANSPORTER PROTEIN HOMOLOG"/>
    <property type="match status" value="1"/>
</dbReference>
<feature type="transmembrane region" description="Helical" evidence="5">
    <location>
        <begin position="60"/>
        <end position="81"/>
    </location>
</feature>
<evidence type="ECO:0000259" key="6">
    <source>
        <dbReference type="PROSITE" id="PS50850"/>
    </source>
</evidence>
<dbReference type="InterPro" id="IPR011701">
    <property type="entry name" value="MFS"/>
</dbReference>
<dbReference type="RefSeq" id="WP_042286083.1">
    <property type="nucleotide sequence ID" value="NZ_CADEVY010000004.1"/>
</dbReference>
<dbReference type="GO" id="GO:0046943">
    <property type="term" value="F:carboxylic acid transmembrane transporter activity"/>
    <property type="evidence" value="ECO:0007669"/>
    <property type="project" value="TreeGrafter"/>
</dbReference>
<evidence type="ECO:0000313" key="7">
    <source>
        <dbReference type="EMBL" id="KGC11084.1"/>
    </source>
</evidence>
<dbReference type="Pfam" id="PF07690">
    <property type="entry name" value="MFS_1"/>
    <property type="match status" value="1"/>
</dbReference>
<sequence>MQEEAIDVHEELASASIGKTHISLGVILTLLTMFDGYDTFSPAYVIHYIREPWSLLLQQAGMLVSSGLIGFLCGAALHGLIADRLGRRDTLISGLWITTVFSILTALFAGSFTTFCVLRVLTGLGLGVLLPLSTTYINELAPRRVANTFSLWGVALGWALGGAAAAIIGVFLTPITGWRGLYWVGSLSAFLIPLLYMYLPESPRFSLLRGRTDEIRVILAKLRPERADLYRVLPLLTPQISARATASSLISAHRRLSFSIWLTSFLSLFCIFGLSGWIPTLMQARGESFATSFAFGALMQIMSLVGGLVCGYIIDRRGAPRAWLSAWWLGGAVAVGGLVFFHGHLSNLIFCALTGFCVIGAQFMLNNFTAHSYHTDVRATAVGMELSVGRLGAILGPFISGSLQQVFQGQNMMLLAMSAAAAAAGISILFAVKTRSACSEPNEISSTNATVRTV</sequence>
<reference evidence="10" key="3">
    <citation type="submission" date="2017-09" db="EMBL/GenBank/DDBJ databases">
        <title>FDA dAtabase for Regulatory Grade micrObial Sequences (FDA-ARGOS): Supporting development and validation of Infectious Disease Dx tests.</title>
        <authorList>
            <person name="Minogue T."/>
            <person name="Wolcott M."/>
            <person name="Wasieloski L."/>
            <person name="Aguilar W."/>
            <person name="Moore D."/>
            <person name="Tallon L."/>
            <person name="Sadzewicz L."/>
            <person name="Ott S."/>
            <person name="Zhao X."/>
            <person name="Nagaraj S."/>
            <person name="Vavikolanu K."/>
            <person name="Aluvathingal J."/>
            <person name="Nadendla S."/>
            <person name="Sichtig H."/>
        </authorList>
    </citation>
    <scope>NUCLEOTIDE SEQUENCE [LARGE SCALE GENOMIC DNA]</scope>
    <source>
        <strain evidence="10">FDAARGOS_390</strain>
    </source>
</reference>
<evidence type="ECO:0000256" key="5">
    <source>
        <dbReference type="SAM" id="Phobius"/>
    </source>
</evidence>
<dbReference type="SUPFAM" id="SSF103473">
    <property type="entry name" value="MFS general substrate transporter"/>
    <property type="match status" value="1"/>
</dbReference>
<organism evidence="8 10">
    <name type="scientific">Burkholderia gladioli</name>
    <name type="common">Pseudomonas marginata</name>
    <name type="synonym">Phytomonas marginata</name>
    <dbReference type="NCBI Taxonomy" id="28095"/>
    <lineage>
        <taxon>Bacteria</taxon>
        <taxon>Pseudomonadati</taxon>
        <taxon>Pseudomonadota</taxon>
        <taxon>Betaproteobacteria</taxon>
        <taxon>Burkholderiales</taxon>
        <taxon>Burkholderiaceae</taxon>
        <taxon>Burkholderia</taxon>
    </lineage>
</organism>
<name>A0A095HC21_BURGA</name>
<dbReference type="GO" id="GO:0005886">
    <property type="term" value="C:plasma membrane"/>
    <property type="evidence" value="ECO:0007669"/>
    <property type="project" value="TreeGrafter"/>
</dbReference>
<feature type="domain" description="Major facilitator superfamily (MFS) profile" evidence="6">
    <location>
        <begin position="24"/>
        <end position="436"/>
    </location>
</feature>
<feature type="transmembrane region" description="Helical" evidence="5">
    <location>
        <begin position="258"/>
        <end position="278"/>
    </location>
</feature>
<dbReference type="Proteomes" id="UP000220629">
    <property type="component" value="Unassembled WGS sequence"/>
</dbReference>
<evidence type="ECO:0000256" key="1">
    <source>
        <dbReference type="ARBA" id="ARBA00004141"/>
    </source>
</evidence>
<dbReference type="Proteomes" id="UP000029590">
    <property type="component" value="Unassembled WGS sequence"/>
</dbReference>
<dbReference type="PROSITE" id="PS50850">
    <property type="entry name" value="MFS"/>
    <property type="match status" value="1"/>
</dbReference>
<comment type="caution">
    <text evidence="8">The sequence shown here is derived from an EMBL/GenBank/DDBJ whole genome shotgun (WGS) entry which is preliminary data.</text>
</comment>
<evidence type="ECO:0000256" key="2">
    <source>
        <dbReference type="ARBA" id="ARBA00022692"/>
    </source>
</evidence>
<dbReference type="Gene3D" id="1.20.1250.20">
    <property type="entry name" value="MFS general substrate transporter like domains"/>
    <property type="match status" value="1"/>
</dbReference>
<feature type="transmembrane region" description="Helical" evidence="5">
    <location>
        <begin position="149"/>
        <end position="175"/>
    </location>
</feature>
<evidence type="ECO:0000313" key="10">
    <source>
        <dbReference type="Proteomes" id="UP000220629"/>
    </source>
</evidence>
<dbReference type="PANTHER" id="PTHR23508">
    <property type="entry name" value="CARBOXYLIC ACID TRANSPORTER PROTEIN HOMOLOG"/>
    <property type="match status" value="1"/>
</dbReference>
<feature type="transmembrane region" description="Helical" evidence="5">
    <location>
        <begin position="377"/>
        <end position="400"/>
    </location>
</feature>
<feature type="transmembrane region" description="Helical" evidence="5">
    <location>
        <begin position="93"/>
        <end position="112"/>
    </location>
</feature>
<dbReference type="InterPro" id="IPR036259">
    <property type="entry name" value="MFS_trans_sf"/>
</dbReference>
<dbReference type="EMBL" id="PDDY01000004">
    <property type="protein sequence ID" value="PEH37833.1"/>
    <property type="molecule type" value="Genomic_DNA"/>
</dbReference>
<keyword evidence="2 5" id="KW-0812">Transmembrane</keyword>
<keyword evidence="3 5" id="KW-1133">Transmembrane helix</keyword>
<protein>
    <submittedName>
        <fullName evidence="8">MFS transporter</fullName>
    </submittedName>
    <submittedName>
        <fullName evidence="7">Sugar (And other) transporter family protein</fullName>
    </submittedName>
</protein>
<dbReference type="OrthoDB" id="9787026at2"/>
<dbReference type="KEGG" id="bgo:BM43_4096"/>
<evidence type="ECO:0000313" key="8">
    <source>
        <dbReference type="EMBL" id="PEH37833.1"/>
    </source>
</evidence>